<dbReference type="EMBL" id="GBXM01093578">
    <property type="protein sequence ID" value="JAH14999.1"/>
    <property type="molecule type" value="Transcribed_RNA"/>
</dbReference>
<sequence>MHAYYARNLHWRLLPFAIKKHSKTSIILYGSVLNV</sequence>
<organism evidence="1">
    <name type="scientific">Anguilla anguilla</name>
    <name type="common">European freshwater eel</name>
    <name type="synonym">Muraena anguilla</name>
    <dbReference type="NCBI Taxonomy" id="7936"/>
    <lineage>
        <taxon>Eukaryota</taxon>
        <taxon>Metazoa</taxon>
        <taxon>Chordata</taxon>
        <taxon>Craniata</taxon>
        <taxon>Vertebrata</taxon>
        <taxon>Euteleostomi</taxon>
        <taxon>Actinopterygii</taxon>
        <taxon>Neopterygii</taxon>
        <taxon>Teleostei</taxon>
        <taxon>Anguilliformes</taxon>
        <taxon>Anguillidae</taxon>
        <taxon>Anguilla</taxon>
    </lineage>
</organism>
<evidence type="ECO:0000313" key="1">
    <source>
        <dbReference type="EMBL" id="JAH14999.1"/>
    </source>
</evidence>
<proteinExistence type="predicted"/>
<reference evidence="1" key="2">
    <citation type="journal article" date="2015" name="Fish Shellfish Immunol.">
        <title>Early steps in the European eel (Anguilla anguilla)-Vibrio vulnificus interaction in the gills: Role of the RtxA13 toxin.</title>
        <authorList>
            <person name="Callol A."/>
            <person name="Pajuelo D."/>
            <person name="Ebbesson L."/>
            <person name="Teles M."/>
            <person name="MacKenzie S."/>
            <person name="Amaro C."/>
        </authorList>
    </citation>
    <scope>NUCLEOTIDE SEQUENCE</scope>
</reference>
<accession>A0A0E9QDY7</accession>
<name>A0A0E9QDY7_ANGAN</name>
<dbReference type="AlphaFoldDB" id="A0A0E9QDY7"/>
<protein>
    <submittedName>
        <fullName evidence="1">Uncharacterized protein</fullName>
    </submittedName>
</protein>
<reference evidence="1" key="1">
    <citation type="submission" date="2014-11" db="EMBL/GenBank/DDBJ databases">
        <authorList>
            <person name="Amaro Gonzalez C."/>
        </authorList>
    </citation>
    <scope>NUCLEOTIDE SEQUENCE</scope>
</reference>